<proteinExistence type="predicted"/>
<keyword evidence="1" id="KW-0175">Coiled coil</keyword>
<gene>
    <name evidence="3" type="primary">inc</name>
    <name evidence="3" type="ORF">ELAC_0298</name>
</gene>
<sequence>MDAPMRTGGYTQTTTISPLDAQTPKRLVLRLKGMKAEVEQKRLEAQSKVDESVQQLAQSTLGQSMLGQSMLGQSSTLSAMQASFSYINPEIGDENEASEVREEIFKQEDAIEELQDANFEREIIEDGLTIANNVQQEQEQISYFQTALRACTNIAKREGTTLVTALVTGGTAVAATVSAPALLSLLAAVGGGAIVANELKKMVVRELNDVGANEHLQILEGALNSLRARNKAAIDLITKASDKQNEIQNKLSEVEKEIESLETNLETAQGELKEAISKALANHKELRGCLLQQNYDADSAIKGTMKSMETLKQQEGKIRHLMEANYSIKSQQDLDDVIETINQELTDILSMTTTTHGQLVQTLNFMISVSNTQKVIVSLAHDSYQLIGQMQAIQIQLEQAQEKVASIEQKVDEMQVINKAQAEDLEKLQQGRKEDARDIEVAKDALDREKQIEKFGNESMMIGNAISTGGGAALGLAFGGGVGAFMMGAVGAYLSPTAIRGVHYARKFMKANQRMNDQAMAEKLQSDLKAASKQTTGNEVPITIKAAYGPSQGNILQQTAKGLWNMGASASSYFYGAQTANSWLSAYAGSVQCTLANVSFDLSFHKKNDTKYGAVNVEEQQKLSNSLSDALDNGIHPQAVLNLLDGLSTVEINHEVIVMISLSSPAMANLREKCNRMLQGSGK</sequence>
<evidence type="ECO:0000313" key="3">
    <source>
        <dbReference type="EMBL" id="CRX37659.1"/>
    </source>
</evidence>
<keyword evidence="4" id="KW-1185">Reference proteome</keyword>
<evidence type="ECO:0000256" key="1">
    <source>
        <dbReference type="SAM" id="Coils"/>
    </source>
</evidence>
<dbReference type="EMBL" id="CWGJ01000005">
    <property type="protein sequence ID" value="CRX37659.1"/>
    <property type="molecule type" value="Genomic_DNA"/>
</dbReference>
<accession>A0A0H5DQ56</accession>
<feature type="coiled-coil region" evidence="1">
    <location>
        <begin position="237"/>
        <end position="278"/>
    </location>
</feature>
<dbReference type="AlphaFoldDB" id="A0A0H5DQ56"/>
<dbReference type="Proteomes" id="UP000220251">
    <property type="component" value="Unassembled WGS sequence"/>
</dbReference>
<reference evidence="4" key="1">
    <citation type="submission" date="2015-06" db="EMBL/GenBank/DDBJ databases">
        <authorList>
            <person name="Bertelli C."/>
        </authorList>
    </citation>
    <scope>NUCLEOTIDE SEQUENCE [LARGE SCALE GENOMIC DNA]</scope>
    <source>
        <strain evidence="4">CRIB-30</strain>
    </source>
</reference>
<feature type="region of interest" description="Disordered" evidence="2">
    <location>
        <begin position="1"/>
        <end position="21"/>
    </location>
</feature>
<organism evidence="3 4">
    <name type="scientific">Estrella lausannensis</name>
    <dbReference type="NCBI Taxonomy" id="483423"/>
    <lineage>
        <taxon>Bacteria</taxon>
        <taxon>Pseudomonadati</taxon>
        <taxon>Chlamydiota</taxon>
        <taxon>Chlamydiia</taxon>
        <taxon>Parachlamydiales</taxon>
        <taxon>Candidatus Criblamydiaceae</taxon>
        <taxon>Estrella</taxon>
    </lineage>
</organism>
<name>A0A0H5DQ56_9BACT</name>
<evidence type="ECO:0000313" key="4">
    <source>
        <dbReference type="Proteomes" id="UP000220251"/>
    </source>
</evidence>
<protein>
    <submittedName>
        <fullName evidence="3">Putative inc protein</fullName>
    </submittedName>
</protein>
<feature type="coiled-coil region" evidence="1">
    <location>
        <begin position="390"/>
        <end position="417"/>
    </location>
</feature>
<evidence type="ECO:0000256" key="2">
    <source>
        <dbReference type="SAM" id="MobiDB-lite"/>
    </source>
</evidence>
<dbReference type="RefSeq" id="WP_098037519.1">
    <property type="nucleotide sequence ID" value="NZ_CWGJ01000005.1"/>
</dbReference>